<feature type="domain" description="RRM" evidence="8">
    <location>
        <begin position="264"/>
        <end position="364"/>
    </location>
</feature>
<evidence type="ECO:0000256" key="2">
    <source>
        <dbReference type="ARBA" id="ARBA00022737"/>
    </source>
</evidence>
<dbReference type="PANTHER" id="PTHR12620">
    <property type="entry name" value="U2 SNRNP AUXILIARY FACTOR, SMALL SUBUNIT"/>
    <property type="match status" value="1"/>
</dbReference>
<keyword evidence="1 6" id="KW-0479">Metal-binding</keyword>
<dbReference type="InterPro" id="IPR009145">
    <property type="entry name" value="U2AF_small"/>
</dbReference>
<feature type="region of interest" description="Disordered" evidence="7">
    <location>
        <begin position="455"/>
        <end position="693"/>
    </location>
</feature>
<dbReference type="EMBL" id="JACEIK010000978">
    <property type="protein sequence ID" value="MCD7464587.1"/>
    <property type="molecule type" value="Genomic_DNA"/>
</dbReference>
<accession>A0ABS8SZT0</accession>
<gene>
    <name evidence="10" type="ORF">HAX54_053047</name>
</gene>
<comment type="caution">
    <text evidence="10">The sequence shown here is derived from an EMBL/GenBank/DDBJ whole genome shotgun (WGS) entry which is preliminary data.</text>
</comment>
<evidence type="ECO:0000313" key="11">
    <source>
        <dbReference type="Proteomes" id="UP000823775"/>
    </source>
</evidence>
<dbReference type="InterPro" id="IPR000504">
    <property type="entry name" value="RRM_dom"/>
</dbReference>
<feature type="zinc finger region" description="C3H1-type" evidence="6">
    <location>
        <begin position="366"/>
        <end position="396"/>
    </location>
</feature>
<dbReference type="PRINTS" id="PR01848">
    <property type="entry name" value="U2AUXFACTOR"/>
</dbReference>
<feature type="compositionally biased region" description="Acidic residues" evidence="7">
    <location>
        <begin position="1"/>
        <end position="11"/>
    </location>
</feature>
<evidence type="ECO:0000256" key="3">
    <source>
        <dbReference type="ARBA" id="ARBA00022771"/>
    </source>
</evidence>
<dbReference type="InterPro" id="IPR035979">
    <property type="entry name" value="RBD_domain_sf"/>
</dbReference>
<dbReference type="SUPFAM" id="SSF54928">
    <property type="entry name" value="RNA-binding domain, RBD"/>
    <property type="match status" value="1"/>
</dbReference>
<keyword evidence="2" id="KW-0677">Repeat</keyword>
<dbReference type="Gene3D" id="3.30.70.330">
    <property type="match status" value="1"/>
</dbReference>
<dbReference type="InterPro" id="IPR012677">
    <property type="entry name" value="Nucleotide-bd_a/b_plait_sf"/>
</dbReference>
<sequence>MTEPMSVEEDDKQSPEIQRRGEPISAAAAAEAASKLCINRKEKRKLTKKEKRKQKRKELAEKARQEEEAKLNDPEELRRIQLEEEKEKERLERERKEFEERERLFLEELARKKAQEEEEEELRRIEDEEEKAKQSQVDLENEPDGDDEWEYVEDGPPEIIWQGNEIIVKRNKVKVKKKDPDHVIVKEDPDRPTSNPLPPQSEVFAVYKNASSLSAQQLLENVAVQTPNFGTEQDKAHCPFHLKTGACRFGSRCSRAHLYPDKSCTLLMKNMYCGPGFAWEQDEGLEYTDEEVECSFEEFYEDVHTEFLKFGEIINFKVCRNSSSHLRGNVYVHYKDIDSAVLAYRSINGRYFASKQITCEFVTLTKWKVAICGEFMKSKLKSCSRGTACNFIHCFRNPGGDYEWADLDKPPPRYWLTKMAALFGYADESVYDRRLERKNSERMLNSYKMLADDSDRHRSVISDSRERRSRSRERRSHSRENRSSRIHYDDYDVHKRTHQERGDRSDKKRCKIFDKKQYKEGTGQHEEETNQHGKNRYHSSDSDWDLSDREKEGVRHHHSSRKRSRSHHNEKMGRQHHNGDIKKGVSGSDSGDDLPEKSRYRDAGSGNRERGSRHWKEDHGTDSHSEWLDEIQDRNLHHKKRRSRSRRHNSVPSSPDRWDKRSGSRDSNTTVDLTAAITDKRKPSSDKSVDSDMDYHYHLKEDIEERGRWEHDEGATETHSKSSKKSVIDDSEDHNVEFELNDEGDYSGSATKGSSRSINQKRTGNWDRMDSAKKSKRSKENESICENPYQHRPKHRFTSRQTCVIFRLFSAPRLRKRTEENRRRQRLQVQPPAASFLFFIPLYSIELF</sequence>
<feature type="compositionally biased region" description="Basic and acidic residues" evidence="7">
    <location>
        <begin position="455"/>
        <end position="466"/>
    </location>
</feature>
<evidence type="ECO:0000256" key="4">
    <source>
        <dbReference type="ARBA" id="ARBA00022833"/>
    </source>
</evidence>
<feature type="compositionally biased region" description="Basic and acidic residues" evidence="7">
    <location>
        <begin position="109"/>
        <end position="133"/>
    </location>
</feature>
<feature type="compositionally biased region" description="Basic and acidic residues" evidence="7">
    <location>
        <begin position="678"/>
        <end position="693"/>
    </location>
</feature>
<feature type="compositionally biased region" description="Basic residues" evidence="7">
    <location>
        <begin position="467"/>
        <end position="477"/>
    </location>
</feature>
<protein>
    <recommendedName>
        <fullName evidence="12">Zinc finger CCCH domain-containing protein 5</fullName>
    </recommendedName>
</protein>
<feature type="compositionally biased region" description="Basic residues" evidence="7">
    <location>
        <begin position="636"/>
        <end position="649"/>
    </location>
</feature>
<organism evidence="10 11">
    <name type="scientific">Datura stramonium</name>
    <name type="common">Jimsonweed</name>
    <name type="synonym">Common thornapple</name>
    <dbReference type="NCBI Taxonomy" id="4076"/>
    <lineage>
        <taxon>Eukaryota</taxon>
        <taxon>Viridiplantae</taxon>
        <taxon>Streptophyta</taxon>
        <taxon>Embryophyta</taxon>
        <taxon>Tracheophyta</taxon>
        <taxon>Spermatophyta</taxon>
        <taxon>Magnoliopsida</taxon>
        <taxon>eudicotyledons</taxon>
        <taxon>Gunneridae</taxon>
        <taxon>Pentapetalae</taxon>
        <taxon>asterids</taxon>
        <taxon>lamiids</taxon>
        <taxon>Solanales</taxon>
        <taxon>Solanaceae</taxon>
        <taxon>Solanoideae</taxon>
        <taxon>Datureae</taxon>
        <taxon>Datura</taxon>
    </lineage>
</organism>
<keyword evidence="3 6" id="KW-0863">Zinc-finger</keyword>
<feature type="compositionally biased region" description="Basic and acidic residues" evidence="7">
    <location>
        <begin position="706"/>
        <end position="720"/>
    </location>
</feature>
<feature type="compositionally biased region" description="Basic and acidic residues" evidence="7">
    <location>
        <begin position="12"/>
        <end position="22"/>
    </location>
</feature>
<dbReference type="Pfam" id="PF00642">
    <property type="entry name" value="zf-CCCH"/>
    <property type="match status" value="2"/>
</dbReference>
<dbReference type="Proteomes" id="UP000823775">
    <property type="component" value="Unassembled WGS sequence"/>
</dbReference>
<evidence type="ECO:0000259" key="8">
    <source>
        <dbReference type="PROSITE" id="PS50102"/>
    </source>
</evidence>
<feature type="region of interest" description="Disordered" evidence="7">
    <location>
        <begin position="109"/>
        <end position="150"/>
    </location>
</feature>
<feature type="domain" description="C3H1-type" evidence="9">
    <location>
        <begin position="366"/>
        <end position="396"/>
    </location>
</feature>
<evidence type="ECO:0000256" key="6">
    <source>
        <dbReference type="PROSITE-ProRule" id="PRU00723"/>
    </source>
</evidence>
<feature type="compositionally biased region" description="Acidic residues" evidence="7">
    <location>
        <begin position="139"/>
        <end position="150"/>
    </location>
</feature>
<name>A0ABS8SZT0_DATST</name>
<evidence type="ECO:0000256" key="7">
    <source>
        <dbReference type="SAM" id="MobiDB-lite"/>
    </source>
</evidence>
<dbReference type="SMART" id="SM00356">
    <property type="entry name" value="ZnF_C3H1"/>
    <property type="match status" value="2"/>
</dbReference>
<evidence type="ECO:0000313" key="10">
    <source>
        <dbReference type="EMBL" id="MCD7464587.1"/>
    </source>
</evidence>
<reference evidence="10 11" key="1">
    <citation type="journal article" date="2021" name="BMC Genomics">
        <title>Datura genome reveals duplications of psychoactive alkaloid biosynthetic genes and high mutation rate following tissue culture.</title>
        <authorList>
            <person name="Rajewski A."/>
            <person name="Carter-House D."/>
            <person name="Stajich J."/>
            <person name="Litt A."/>
        </authorList>
    </citation>
    <scope>NUCLEOTIDE SEQUENCE [LARGE SCALE GENOMIC DNA]</scope>
    <source>
        <strain evidence="10">AR-01</strain>
    </source>
</reference>
<dbReference type="Pfam" id="PF00076">
    <property type="entry name" value="RRM_1"/>
    <property type="match status" value="1"/>
</dbReference>
<dbReference type="PROSITE" id="PS50103">
    <property type="entry name" value="ZF_C3H1"/>
    <property type="match status" value="2"/>
</dbReference>
<feature type="compositionally biased region" description="Basic residues" evidence="7">
    <location>
        <begin position="554"/>
        <end position="566"/>
    </location>
</feature>
<feature type="domain" description="C3H1-type" evidence="9">
    <location>
        <begin position="232"/>
        <end position="260"/>
    </location>
</feature>
<keyword evidence="5" id="KW-0694">RNA-binding</keyword>
<feature type="region of interest" description="Disordered" evidence="7">
    <location>
        <begin position="1"/>
        <end position="28"/>
    </location>
</feature>
<dbReference type="PROSITE" id="PS50102">
    <property type="entry name" value="RRM"/>
    <property type="match status" value="1"/>
</dbReference>
<feature type="zinc finger region" description="C3H1-type" evidence="6">
    <location>
        <begin position="232"/>
        <end position="260"/>
    </location>
</feature>
<evidence type="ECO:0000256" key="5">
    <source>
        <dbReference type="PROSITE-ProRule" id="PRU00176"/>
    </source>
</evidence>
<dbReference type="InterPro" id="IPR000571">
    <property type="entry name" value="Znf_CCCH"/>
</dbReference>
<feature type="compositionally biased region" description="Basic and acidic residues" evidence="7">
    <location>
        <begin position="57"/>
        <end position="77"/>
    </location>
</feature>
<keyword evidence="4 6" id="KW-0862">Zinc</keyword>
<feature type="compositionally biased region" description="Basic and acidic residues" evidence="7">
    <location>
        <begin position="567"/>
        <end position="583"/>
    </location>
</feature>
<evidence type="ECO:0000256" key="1">
    <source>
        <dbReference type="ARBA" id="ARBA00022723"/>
    </source>
</evidence>
<feature type="compositionally biased region" description="Basic residues" evidence="7">
    <location>
        <begin position="42"/>
        <end position="56"/>
    </location>
</feature>
<feature type="compositionally biased region" description="Basic and acidic residues" evidence="7">
    <location>
        <begin position="478"/>
        <end position="531"/>
    </location>
</feature>
<keyword evidence="11" id="KW-1185">Reference proteome</keyword>
<feature type="compositionally biased region" description="Basic and acidic residues" evidence="7">
    <location>
        <begin position="594"/>
        <end position="635"/>
    </location>
</feature>
<feature type="region of interest" description="Disordered" evidence="7">
    <location>
        <begin position="42"/>
        <end position="77"/>
    </location>
</feature>
<evidence type="ECO:0008006" key="12">
    <source>
        <dbReference type="Google" id="ProtNLM"/>
    </source>
</evidence>
<proteinExistence type="predicted"/>
<evidence type="ECO:0000259" key="9">
    <source>
        <dbReference type="PROSITE" id="PS50103"/>
    </source>
</evidence>
<feature type="region of interest" description="Disordered" evidence="7">
    <location>
        <begin position="706"/>
        <end position="793"/>
    </location>
</feature>
<feature type="compositionally biased region" description="Basic and acidic residues" evidence="7">
    <location>
        <begin position="538"/>
        <end position="553"/>
    </location>
</feature>
<feature type="compositionally biased region" description="Polar residues" evidence="7">
    <location>
        <begin position="748"/>
        <end position="763"/>
    </location>
</feature>
<feature type="compositionally biased region" description="Basic and acidic residues" evidence="7">
    <location>
        <begin position="764"/>
        <end position="782"/>
    </location>
</feature>